<feature type="domain" description="Endonuclease/exonuclease/phosphatase" evidence="11">
    <location>
        <begin position="9"/>
        <end position="153"/>
    </location>
</feature>
<keyword evidence="6" id="KW-0378">Hydrolase</keyword>
<keyword evidence="7 9" id="KW-0460">Magnesium</keyword>
<dbReference type="GO" id="GO:0006284">
    <property type="term" value="P:base-excision repair"/>
    <property type="evidence" value="ECO:0007669"/>
    <property type="project" value="TreeGrafter"/>
</dbReference>
<organism evidence="12">
    <name type="scientific">Micrurus spixii</name>
    <name type="common">Amazon coral snake</name>
    <dbReference type="NCBI Taxonomy" id="129469"/>
    <lineage>
        <taxon>Eukaryota</taxon>
        <taxon>Metazoa</taxon>
        <taxon>Chordata</taxon>
        <taxon>Craniata</taxon>
        <taxon>Vertebrata</taxon>
        <taxon>Euteleostomi</taxon>
        <taxon>Lepidosauria</taxon>
        <taxon>Squamata</taxon>
        <taxon>Bifurcata</taxon>
        <taxon>Unidentata</taxon>
        <taxon>Episquamata</taxon>
        <taxon>Toxicofera</taxon>
        <taxon>Serpentes</taxon>
        <taxon>Colubroidea</taxon>
        <taxon>Elapidae</taxon>
        <taxon>Elapinae</taxon>
        <taxon>Micrurus</taxon>
    </lineage>
</organism>
<sequence>MGEELNVISININGLNSAKKRRKILGKLCKEKTDIISLQEIHIQKSDEKYLEYPKLGKLFTSPADKKKKKGIAVYIREEIKTKLVFVDPNGRILMLEIWLPHKKVLFAFIYAPNEKQQEFYKNLHEKIVEFEQKNVCIIGDFNAIMAYRRDYKGEKREKKRILPKACLEMFK</sequence>
<dbReference type="PANTHER" id="PTHR22748:SF27">
    <property type="entry name" value="DNA-(APURINIC OR APYRIMIDINIC SITE) ENDONUCLEASE 2"/>
    <property type="match status" value="1"/>
</dbReference>
<keyword evidence="4 9" id="KW-0479">Metal-binding</keyword>
<evidence type="ECO:0000256" key="10">
    <source>
        <dbReference type="PIRSR" id="PIRSR604808-3"/>
    </source>
</evidence>
<name>A0A2D4M0N4_9SAUR</name>
<feature type="binding site" evidence="9">
    <location>
        <position position="141"/>
    </location>
    <ligand>
        <name>Mg(2+)</name>
        <dbReference type="ChEBI" id="CHEBI:18420"/>
        <label>1</label>
    </ligand>
</feature>
<dbReference type="GO" id="GO:0005634">
    <property type="term" value="C:nucleus"/>
    <property type="evidence" value="ECO:0007669"/>
    <property type="project" value="TreeGrafter"/>
</dbReference>
<evidence type="ECO:0000256" key="6">
    <source>
        <dbReference type="ARBA" id="ARBA00022801"/>
    </source>
</evidence>
<proteinExistence type="inferred from homology"/>
<dbReference type="SUPFAM" id="SSF56219">
    <property type="entry name" value="DNase I-like"/>
    <property type="match status" value="1"/>
</dbReference>
<comment type="catalytic activity">
    <reaction evidence="1">
        <text>Exonucleolytic cleavage in the 3'- to 5'-direction to yield nucleoside 5'-phosphates.</text>
        <dbReference type="EC" id="3.1.11.2"/>
    </reaction>
</comment>
<dbReference type="GO" id="GO:0008311">
    <property type="term" value="F:double-stranded DNA 3'-5' DNA exonuclease activity"/>
    <property type="evidence" value="ECO:0007669"/>
    <property type="project" value="UniProtKB-EC"/>
</dbReference>
<dbReference type="InterPro" id="IPR005135">
    <property type="entry name" value="Endo/exonuclease/phosphatase"/>
</dbReference>
<evidence type="ECO:0000256" key="9">
    <source>
        <dbReference type="PIRSR" id="PIRSR604808-2"/>
    </source>
</evidence>
<comment type="similarity">
    <text evidence="2">Belongs to the DNA repair enzymes AP/ExoA family.</text>
</comment>
<dbReference type="EC" id="3.1.11.2" evidence="3"/>
<dbReference type="InterPro" id="IPR036691">
    <property type="entry name" value="Endo/exonu/phosph_ase_sf"/>
</dbReference>
<protein>
    <recommendedName>
        <fullName evidence="3">exodeoxyribonuclease III</fullName>
        <ecNumber evidence="3">3.1.11.2</ecNumber>
    </recommendedName>
</protein>
<evidence type="ECO:0000256" key="5">
    <source>
        <dbReference type="ARBA" id="ARBA00022763"/>
    </source>
</evidence>
<dbReference type="Gene3D" id="3.60.10.10">
    <property type="entry name" value="Endonuclease/exonuclease/phosphatase"/>
    <property type="match status" value="1"/>
</dbReference>
<evidence type="ECO:0000256" key="2">
    <source>
        <dbReference type="ARBA" id="ARBA00007092"/>
    </source>
</evidence>
<dbReference type="GO" id="GO:0003906">
    <property type="term" value="F:DNA-(apurinic or apyrimidinic site) endonuclease activity"/>
    <property type="evidence" value="ECO:0007669"/>
    <property type="project" value="TreeGrafter"/>
</dbReference>
<evidence type="ECO:0000313" key="12">
    <source>
        <dbReference type="EMBL" id="LAB26629.1"/>
    </source>
</evidence>
<feature type="binding site" evidence="9">
    <location>
        <position position="11"/>
    </location>
    <ligand>
        <name>Mg(2+)</name>
        <dbReference type="ChEBI" id="CHEBI:18420"/>
        <label>1</label>
    </ligand>
</feature>
<evidence type="ECO:0000256" key="1">
    <source>
        <dbReference type="ARBA" id="ARBA00000493"/>
    </source>
</evidence>
<dbReference type="GO" id="GO:0046872">
    <property type="term" value="F:metal ion binding"/>
    <property type="evidence" value="ECO:0007669"/>
    <property type="project" value="UniProtKB-KW"/>
</dbReference>
<comment type="cofactor">
    <cofactor evidence="9">
        <name>Mg(2+)</name>
        <dbReference type="ChEBI" id="CHEBI:18420"/>
    </cofactor>
    <cofactor evidence="9">
        <name>Mn(2+)</name>
        <dbReference type="ChEBI" id="CHEBI:29035"/>
    </cofactor>
    <text evidence="9">Probably binds two magnesium or manganese ions per subunit.</text>
</comment>
<keyword evidence="9" id="KW-0464">Manganese</keyword>
<feature type="binding site" evidence="9">
    <location>
        <position position="40"/>
    </location>
    <ligand>
        <name>Mg(2+)</name>
        <dbReference type="ChEBI" id="CHEBI:18420"/>
        <label>1</label>
    </ligand>
</feature>
<dbReference type="PANTHER" id="PTHR22748">
    <property type="entry name" value="AP ENDONUCLEASE"/>
    <property type="match status" value="1"/>
</dbReference>
<dbReference type="InterPro" id="IPR004808">
    <property type="entry name" value="AP_endonuc_1"/>
</dbReference>
<evidence type="ECO:0000256" key="4">
    <source>
        <dbReference type="ARBA" id="ARBA00022723"/>
    </source>
</evidence>
<dbReference type="EMBL" id="IACM01060516">
    <property type="protein sequence ID" value="LAB26629.1"/>
    <property type="molecule type" value="Transcribed_RNA"/>
</dbReference>
<evidence type="ECO:0000256" key="7">
    <source>
        <dbReference type="ARBA" id="ARBA00022842"/>
    </source>
</evidence>
<keyword evidence="5" id="KW-0227">DNA damage</keyword>
<evidence type="ECO:0000256" key="8">
    <source>
        <dbReference type="ARBA" id="ARBA00023204"/>
    </source>
</evidence>
<dbReference type="GO" id="GO:0008081">
    <property type="term" value="F:phosphoric diester hydrolase activity"/>
    <property type="evidence" value="ECO:0007669"/>
    <property type="project" value="TreeGrafter"/>
</dbReference>
<reference evidence="12" key="2">
    <citation type="submission" date="2017-11" db="EMBL/GenBank/DDBJ databases">
        <title>Coralsnake Venomics: Analyses of Venom Gland Transcriptomes and Proteomes of Six Brazilian Taxa.</title>
        <authorList>
            <person name="Aird S.D."/>
            <person name="Jorge da Silva N."/>
            <person name="Qiu L."/>
            <person name="Villar-Briones A."/>
            <person name="Aparecida-Saddi V."/>
            <person name="Campos-Telles M.P."/>
            <person name="Grau M."/>
            <person name="Mikheyev A.S."/>
        </authorList>
    </citation>
    <scope>NUCLEOTIDE SEQUENCE</scope>
    <source>
        <tissue evidence="12">Venom_gland</tissue>
    </source>
</reference>
<evidence type="ECO:0000256" key="3">
    <source>
        <dbReference type="ARBA" id="ARBA00012115"/>
    </source>
</evidence>
<evidence type="ECO:0000259" key="11">
    <source>
        <dbReference type="Pfam" id="PF03372"/>
    </source>
</evidence>
<feature type="site" description="Transition state stabilizer" evidence="10">
    <location>
        <position position="143"/>
    </location>
</feature>
<accession>A0A2D4M0N4</accession>
<dbReference type="AlphaFoldDB" id="A0A2D4M0N4"/>
<keyword evidence="8" id="KW-0234">DNA repair</keyword>
<dbReference type="Pfam" id="PF03372">
    <property type="entry name" value="Exo_endo_phos"/>
    <property type="match status" value="1"/>
</dbReference>
<reference evidence="12" key="1">
    <citation type="submission" date="2017-07" db="EMBL/GenBank/DDBJ databases">
        <authorList>
            <person name="Mikheyev A."/>
            <person name="Grau M."/>
        </authorList>
    </citation>
    <scope>NUCLEOTIDE SEQUENCE</scope>
    <source>
        <tissue evidence="12">Venom_gland</tissue>
    </source>
</reference>
<feature type="binding site" evidence="9">
    <location>
        <position position="143"/>
    </location>
    <ligand>
        <name>Mg(2+)</name>
        <dbReference type="ChEBI" id="CHEBI:18420"/>
        <label>1</label>
    </ligand>
</feature>